<evidence type="ECO:0000313" key="2">
    <source>
        <dbReference type="Proteomes" id="UP000249915"/>
    </source>
</evidence>
<organism evidence="1 2">
    <name type="scientific">Prauserella muralis</name>
    <dbReference type="NCBI Taxonomy" id="588067"/>
    <lineage>
        <taxon>Bacteria</taxon>
        <taxon>Bacillati</taxon>
        <taxon>Actinomycetota</taxon>
        <taxon>Actinomycetes</taxon>
        <taxon>Pseudonocardiales</taxon>
        <taxon>Pseudonocardiaceae</taxon>
        <taxon>Prauserella</taxon>
    </lineage>
</organism>
<reference evidence="1 2" key="1">
    <citation type="submission" date="2016-07" db="EMBL/GenBank/DDBJ databases">
        <title>Draft genome sequence of Prauserella muralis DSM 45305, isolated from a mould-covered wall in an indoor environment.</title>
        <authorList>
            <person name="Ruckert C."/>
            <person name="Albersmeier A."/>
            <person name="Jiang C.-L."/>
            <person name="Jiang Y."/>
            <person name="Kalinowski J."/>
            <person name="Schneider O."/>
            <person name="Winkler A."/>
            <person name="Zotchev S.B."/>
        </authorList>
    </citation>
    <scope>NUCLEOTIDE SEQUENCE [LARGE SCALE GENOMIC DNA]</scope>
    <source>
        <strain evidence="1 2">DSM 45305</strain>
    </source>
</reference>
<gene>
    <name evidence="1" type="ORF">BAY60_18830</name>
</gene>
<accession>A0A2V4AYT9</accession>
<comment type="caution">
    <text evidence="1">The sequence shown here is derived from an EMBL/GenBank/DDBJ whole genome shotgun (WGS) entry which is preliminary data.</text>
</comment>
<proteinExistence type="predicted"/>
<sequence>MSVVYTVDTWTLANGMTARIVLDEHVESPREWHTVATLVQLSDDYLQPDEPNPLAEALPRAWRRCGDLALVERCARAYLDAVAIDCWDDATSSGRVLGVITAPDATREQLPDPAATLRAELDTYRQWAEGCIYGVIGSAPDGHDASMWDCYDNDPPDFPYLHHLADDLADDVAARPLCDTTCTGEVTAP</sequence>
<dbReference type="AlphaFoldDB" id="A0A2V4AYT9"/>
<dbReference type="Proteomes" id="UP000249915">
    <property type="component" value="Unassembled WGS sequence"/>
</dbReference>
<keyword evidence="2" id="KW-1185">Reference proteome</keyword>
<evidence type="ECO:0000313" key="1">
    <source>
        <dbReference type="EMBL" id="PXY25431.1"/>
    </source>
</evidence>
<name>A0A2V4AYT9_9PSEU</name>
<protein>
    <submittedName>
        <fullName evidence="1">Uncharacterized protein</fullName>
    </submittedName>
</protein>
<dbReference type="EMBL" id="MASW01000003">
    <property type="protein sequence ID" value="PXY25431.1"/>
    <property type="molecule type" value="Genomic_DNA"/>
</dbReference>